<evidence type="ECO:0000313" key="1">
    <source>
        <dbReference type="EMBL" id="KAH7927976.1"/>
    </source>
</evidence>
<reference evidence="1" key="1">
    <citation type="journal article" date="2021" name="New Phytol.">
        <title>Evolutionary innovations through gain and loss of genes in the ectomycorrhizal Boletales.</title>
        <authorList>
            <person name="Wu G."/>
            <person name="Miyauchi S."/>
            <person name="Morin E."/>
            <person name="Kuo A."/>
            <person name="Drula E."/>
            <person name="Varga T."/>
            <person name="Kohler A."/>
            <person name="Feng B."/>
            <person name="Cao Y."/>
            <person name="Lipzen A."/>
            <person name="Daum C."/>
            <person name="Hundley H."/>
            <person name="Pangilinan J."/>
            <person name="Johnson J."/>
            <person name="Barry K."/>
            <person name="LaButti K."/>
            <person name="Ng V."/>
            <person name="Ahrendt S."/>
            <person name="Min B."/>
            <person name="Choi I.G."/>
            <person name="Park H."/>
            <person name="Plett J.M."/>
            <person name="Magnuson J."/>
            <person name="Spatafora J.W."/>
            <person name="Nagy L.G."/>
            <person name="Henrissat B."/>
            <person name="Grigoriev I.V."/>
            <person name="Yang Z.L."/>
            <person name="Xu J."/>
            <person name="Martin F.M."/>
        </authorList>
    </citation>
    <scope>NUCLEOTIDE SEQUENCE</scope>
    <source>
        <strain evidence="1">KUC20120723A-06</strain>
    </source>
</reference>
<gene>
    <name evidence="1" type="ORF">BV22DRAFT_243680</name>
</gene>
<accession>A0ACB8BSD3</accession>
<dbReference type="Proteomes" id="UP000790709">
    <property type="component" value="Unassembled WGS sequence"/>
</dbReference>
<keyword evidence="2" id="KW-1185">Reference proteome</keyword>
<evidence type="ECO:0000313" key="2">
    <source>
        <dbReference type="Proteomes" id="UP000790709"/>
    </source>
</evidence>
<proteinExistence type="predicted"/>
<comment type="caution">
    <text evidence="1">The sequence shown here is derived from an EMBL/GenBank/DDBJ whole genome shotgun (WGS) entry which is preliminary data.</text>
</comment>
<name>A0ACB8BSD3_9AGAM</name>
<protein>
    <submittedName>
        <fullName evidence="1">Uncharacterized protein</fullName>
    </submittedName>
</protein>
<dbReference type="EMBL" id="MU266359">
    <property type="protein sequence ID" value="KAH7927976.1"/>
    <property type="molecule type" value="Genomic_DNA"/>
</dbReference>
<sequence length="173" mass="19627">MMYFILGGSPSGLISPRVRWPVTDQISTEAGEALPMKPMVLETGLVDEHKPRYRSTFNVQPSPVSKVCKETEPYQLQQALLSTMSIANASIGPMRLELLYSHDVLLSHRECSRLSSLRLSQRLLWLPKFVEYLFMLSCLSVCIGGTNFMRGDDGNKRDGGWRHEQDRTMLFAM</sequence>
<organism evidence="1 2">
    <name type="scientific">Leucogyrophana mollusca</name>
    <dbReference type="NCBI Taxonomy" id="85980"/>
    <lineage>
        <taxon>Eukaryota</taxon>
        <taxon>Fungi</taxon>
        <taxon>Dikarya</taxon>
        <taxon>Basidiomycota</taxon>
        <taxon>Agaricomycotina</taxon>
        <taxon>Agaricomycetes</taxon>
        <taxon>Agaricomycetidae</taxon>
        <taxon>Boletales</taxon>
        <taxon>Boletales incertae sedis</taxon>
        <taxon>Leucogyrophana</taxon>
    </lineage>
</organism>